<organism evidence="8 9">
    <name type="scientific">Rugosimonospora africana</name>
    <dbReference type="NCBI Taxonomy" id="556532"/>
    <lineage>
        <taxon>Bacteria</taxon>
        <taxon>Bacillati</taxon>
        <taxon>Actinomycetota</taxon>
        <taxon>Actinomycetes</taxon>
        <taxon>Micromonosporales</taxon>
        <taxon>Micromonosporaceae</taxon>
        <taxon>Rugosimonospora</taxon>
    </lineage>
</organism>
<evidence type="ECO:0000256" key="3">
    <source>
        <dbReference type="ARBA" id="ARBA00022989"/>
    </source>
</evidence>
<dbReference type="InterPro" id="IPR011701">
    <property type="entry name" value="MFS"/>
</dbReference>
<feature type="transmembrane region" description="Helical" evidence="6">
    <location>
        <begin position="20"/>
        <end position="42"/>
    </location>
</feature>
<keyword evidence="3 6" id="KW-1133">Transmembrane helix</keyword>
<feature type="transmembrane region" description="Helical" evidence="6">
    <location>
        <begin position="62"/>
        <end position="79"/>
    </location>
</feature>
<dbReference type="Pfam" id="PF07690">
    <property type="entry name" value="MFS_1"/>
    <property type="match status" value="1"/>
</dbReference>
<comment type="subcellular location">
    <subcellularLocation>
        <location evidence="1">Cell membrane</location>
        <topology evidence="1">Multi-pass membrane protein</topology>
    </subcellularLocation>
</comment>
<dbReference type="RefSeq" id="WP_203920427.1">
    <property type="nucleotide sequence ID" value="NZ_BONZ01000048.1"/>
</dbReference>
<evidence type="ECO:0000256" key="5">
    <source>
        <dbReference type="SAM" id="MobiDB-lite"/>
    </source>
</evidence>
<feature type="transmembrane region" description="Helical" evidence="6">
    <location>
        <begin position="276"/>
        <end position="301"/>
    </location>
</feature>
<proteinExistence type="predicted"/>
<evidence type="ECO:0000256" key="1">
    <source>
        <dbReference type="ARBA" id="ARBA00004651"/>
    </source>
</evidence>
<accession>A0A8J3VS36</accession>
<reference evidence="8" key="1">
    <citation type="submission" date="2021-01" db="EMBL/GenBank/DDBJ databases">
        <title>Whole genome shotgun sequence of Rugosimonospora africana NBRC 104875.</title>
        <authorList>
            <person name="Komaki H."/>
            <person name="Tamura T."/>
        </authorList>
    </citation>
    <scope>NUCLEOTIDE SEQUENCE</scope>
    <source>
        <strain evidence="8">NBRC 104875</strain>
    </source>
</reference>
<dbReference type="GO" id="GO:0022857">
    <property type="term" value="F:transmembrane transporter activity"/>
    <property type="evidence" value="ECO:0007669"/>
    <property type="project" value="InterPro"/>
</dbReference>
<feature type="transmembrane region" description="Helical" evidence="6">
    <location>
        <begin position="205"/>
        <end position="225"/>
    </location>
</feature>
<dbReference type="AlphaFoldDB" id="A0A8J3VS36"/>
<evidence type="ECO:0000256" key="6">
    <source>
        <dbReference type="SAM" id="Phobius"/>
    </source>
</evidence>
<feature type="transmembrane region" description="Helical" evidence="6">
    <location>
        <begin position="373"/>
        <end position="393"/>
    </location>
</feature>
<feature type="region of interest" description="Disordered" evidence="5">
    <location>
        <begin position="515"/>
        <end position="535"/>
    </location>
</feature>
<dbReference type="PANTHER" id="PTHR42718">
    <property type="entry name" value="MAJOR FACILITATOR SUPERFAMILY MULTIDRUG TRANSPORTER MFSC"/>
    <property type="match status" value="1"/>
</dbReference>
<feature type="transmembrane region" description="Helical" evidence="6">
    <location>
        <begin position="313"/>
        <end position="332"/>
    </location>
</feature>
<evidence type="ECO:0000313" key="9">
    <source>
        <dbReference type="Proteomes" id="UP000642748"/>
    </source>
</evidence>
<gene>
    <name evidence="8" type="ORF">Raf01_50270</name>
</gene>
<dbReference type="InterPro" id="IPR020846">
    <property type="entry name" value="MFS_dom"/>
</dbReference>
<keyword evidence="2 6" id="KW-0812">Transmembrane</keyword>
<dbReference type="SUPFAM" id="SSF103473">
    <property type="entry name" value="MFS general substrate transporter"/>
    <property type="match status" value="1"/>
</dbReference>
<dbReference type="PROSITE" id="PS50850">
    <property type="entry name" value="MFS"/>
    <property type="match status" value="1"/>
</dbReference>
<dbReference type="Gene3D" id="1.20.1720.10">
    <property type="entry name" value="Multidrug resistance protein D"/>
    <property type="match status" value="1"/>
</dbReference>
<feature type="transmembrane region" description="Helical" evidence="6">
    <location>
        <begin position="339"/>
        <end position="361"/>
    </location>
</feature>
<comment type="caution">
    <text evidence="8">The sequence shown here is derived from an EMBL/GenBank/DDBJ whole genome shotgun (WGS) entry which is preliminary data.</text>
</comment>
<dbReference type="InterPro" id="IPR036259">
    <property type="entry name" value="MFS_trans_sf"/>
</dbReference>
<sequence length="535" mass="54937">MTVRRTATKAAGGTGREVLIMATLGCCFLVVMMDNTILNVALNDIQQSLHASTSQLQWTLDSYILVYASLMFSAGSLADSYGRRRVLVAGLLVFGIASAFSAMSHSADQLIFWRSAMGVGGSVVPPATLAIISDVFPDNRRGKAIGVWSAIGGLSIAFGPIAGGFLLEKFWWGSVFLVNVPMVAVCSVLILLAVPDSRAAGRDRLDFAGVLLSMGGTGLLVYGVIRGGEAAAWTSPGVAGSLIGGGVLLAALVWFERRAAAPALDVRPLRDGAFAACTGSVAVSFFALTGGMFVLVFYLQIVLAFSPLKMGLALLPVAAGSVLSSGASHGLLRRWGARPVIVLGLVLLAGSFAGLSVVTAATPRWQLEATLSLSGLGMGLVMGAATSSIMTLVPRDKAGVGAGVNNTLRQVGAALGVAVLGSVLSQRYHSGLGTAVDALPDDLRARAANSLGGTTTSLTEAAHRPGGLASGGAALADRAQHAYLSAMHLTVLVAVAALTVTGLLVVRWLPGRATPPVSVSTRQDDHAEQEEPVLP</sequence>
<feature type="transmembrane region" description="Helical" evidence="6">
    <location>
        <begin position="237"/>
        <end position="255"/>
    </location>
</feature>
<feature type="transmembrane region" description="Helical" evidence="6">
    <location>
        <begin position="144"/>
        <end position="165"/>
    </location>
</feature>
<dbReference type="PANTHER" id="PTHR42718:SF42">
    <property type="entry name" value="EXPORT PROTEIN"/>
    <property type="match status" value="1"/>
</dbReference>
<dbReference type="PRINTS" id="PR01036">
    <property type="entry name" value="TCRTETB"/>
</dbReference>
<evidence type="ECO:0000256" key="4">
    <source>
        <dbReference type="ARBA" id="ARBA00023136"/>
    </source>
</evidence>
<protein>
    <submittedName>
        <fullName evidence="8">MFS transporter</fullName>
    </submittedName>
</protein>
<keyword evidence="4 6" id="KW-0472">Membrane</keyword>
<feature type="transmembrane region" description="Helical" evidence="6">
    <location>
        <begin position="111"/>
        <end position="132"/>
    </location>
</feature>
<dbReference type="EMBL" id="BONZ01000048">
    <property type="protein sequence ID" value="GIH16855.1"/>
    <property type="molecule type" value="Genomic_DNA"/>
</dbReference>
<dbReference type="GO" id="GO:0005886">
    <property type="term" value="C:plasma membrane"/>
    <property type="evidence" value="ECO:0007669"/>
    <property type="project" value="UniProtKB-SubCell"/>
</dbReference>
<feature type="transmembrane region" description="Helical" evidence="6">
    <location>
        <begin position="489"/>
        <end position="509"/>
    </location>
</feature>
<evidence type="ECO:0000256" key="2">
    <source>
        <dbReference type="ARBA" id="ARBA00022692"/>
    </source>
</evidence>
<feature type="domain" description="Major facilitator superfamily (MFS) profile" evidence="7">
    <location>
        <begin position="20"/>
        <end position="514"/>
    </location>
</feature>
<name>A0A8J3VS36_9ACTN</name>
<evidence type="ECO:0000313" key="8">
    <source>
        <dbReference type="EMBL" id="GIH16855.1"/>
    </source>
</evidence>
<dbReference type="CDD" id="cd17321">
    <property type="entry name" value="MFS_MMR_MDR_like"/>
    <property type="match status" value="1"/>
</dbReference>
<evidence type="ECO:0000259" key="7">
    <source>
        <dbReference type="PROSITE" id="PS50850"/>
    </source>
</evidence>
<dbReference type="Gene3D" id="1.20.1250.20">
    <property type="entry name" value="MFS general substrate transporter like domains"/>
    <property type="match status" value="1"/>
</dbReference>
<dbReference type="Proteomes" id="UP000642748">
    <property type="component" value="Unassembled WGS sequence"/>
</dbReference>
<keyword evidence="9" id="KW-1185">Reference proteome</keyword>
<feature type="transmembrane region" description="Helical" evidence="6">
    <location>
        <begin position="171"/>
        <end position="193"/>
    </location>
</feature>
<feature type="transmembrane region" description="Helical" evidence="6">
    <location>
        <begin position="86"/>
        <end position="105"/>
    </location>
</feature>